<comment type="caution">
    <text evidence="4">The sequence shown here is derived from an EMBL/GenBank/DDBJ whole genome shotgun (WGS) entry which is preliminary data.</text>
</comment>
<keyword evidence="4" id="KW-0067">ATP-binding</keyword>
<dbReference type="SUPFAM" id="SSF50249">
    <property type="entry name" value="Nucleic acid-binding proteins"/>
    <property type="match status" value="1"/>
</dbReference>
<feature type="domain" description="Helitron helicase-like" evidence="3">
    <location>
        <begin position="813"/>
        <end position="905"/>
    </location>
</feature>
<keyword evidence="4" id="KW-0547">Nucleotide-binding</keyword>
<feature type="compositionally biased region" description="Low complexity" evidence="2">
    <location>
        <begin position="298"/>
        <end position="308"/>
    </location>
</feature>
<dbReference type="PANTHER" id="PTHR45786:SF77">
    <property type="entry name" value="HELITRON HELICASE-LIKE DOMAIN-CONTAINING PROTEIN-RELATED"/>
    <property type="match status" value="1"/>
</dbReference>
<sequence length="1129" mass="128100">MSSAFADTHNMVAILTKSDASEGFDQIIDFLNGGYIKYALTINPHIYVSCIKQFWNTVTVKQSTDVTRLQALVDRKKVVISEVVIRDILRLDDAKGVDCLPHGDIFTGLARMGYEKPSPKLTFYKDFFSSQWKLLIHTILQSLSAKRTSWNEFSSAMASAVICLSTGRKFNFSMYIFDSLVRNIDSSSKFYMYPRFIQLILQNQLGDLSTHTTKYTSPALTQKVFANMRMVGKGFSGVETPLFEGLLVVRENVVEGIVVEQVQDDAVVAAAPEGVTATVEEDIQAQSIPSPSPPPQDLPSTSQMQHTPPSSPQPQPQAQPQAADFPLSLLQTTLDTCVALTSRIEQLESDKLRQALEITQLKKRVKRLGKGQKVKVFKLKRLKKGRMIGELDKDEGIELMGEKEEEKKTEQAKDIAYDDQVEGRQAEIYQIDMDHPSKVLSIQEDESAEVEEVVKVVTTAKLITEVNAASTPVSVVSITIPAVEPQVPAATPTVVPPKPMKKKDQVELDEEYARKLHEELNKDIDWDTAIDHVKLKAKEDPAVQRYQAMKKRPQTEAQARKNMMIFLKNTVGFRLDYFKGMSYDDIRPIFEAKFNTNIKFLLKSKEQIEEEENRAIEIINETPAQKAAKRRKLNEEVKDVEDLKQHLEIVPDEDDDVYTEATPLARKVFVVDYQIIQLNNKPRYKIIKADGTYQLYASFITLLKNFDREDLESLWSIVKERFSTSKPNNFSDDYLLTTLRAMFERPDGQDNVWKSQRSAHGQAMVKSLKLLTSSLELMLPWSIKKNTKCFNVAGEELSAVKHILMLLDTTAERRLFQQYVVPAFYAIEQNRIDYVRKHQNDIRIKYLFGIYDAINRGDIDGSDCRLRLILPQSCMSGPCYMYSHYLDALAICRVHGNPFFFIMFTLEFQKRLPHCHSLLWIHESVRVSREEDIDIYVSAELPSEDVDPECYSIVSEFMMHRPCGLACPSASCMHSSPWNGTNVSEPGASKKKKRPRIDSHSSLSLISTHKTTRLQVIPGDPFSTCKNHGPQPTPVYSYCFKAIINDGTATMSLTCFSDNTNTLIKDCDDILAELPDKDQYKLPFALKDLEGTTHVFQFHFNSGSSSRRRDLVLDRVFKSTVLPLPAPPP</sequence>
<dbReference type="GO" id="GO:0004386">
    <property type="term" value="F:helicase activity"/>
    <property type="evidence" value="ECO:0007669"/>
    <property type="project" value="UniProtKB-KW"/>
</dbReference>
<evidence type="ECO:0000256" key="2">
    <source>
        <dbReference type="SAM" id="MobiDB-lite"/>
    </source>
</evidence>
<feature type="coiled-coil region" evidence="1">
    <location>
        <begin position="601"/>
        <end position="650"/>
    </location>
</feature>
<feature type="region of interest" description="Disordered" evidence="2">
    <location>
        <begin position="286"/>
        <end position="321"/>
    </location>
</feature>
<dbReference type="Pfam" id="PF14214">
    <property type="entry name" value="Helitron_like_N"/>
    <property type="match status" value="1"/>
</dbReference>
<dbReference type="PANTHER" id="PTHR45786">
    <property type="entry name" value="DNA BINDING PROTEIN-LIKE"/>
    <property type="match status" value="1"/>
</dbReference>
<accession>A0A6L2LJL2</accession>
<keyword evidence="1" id="KW-0175">Coiled coil</keyword>
<evidence type="ECO:0000313" key="4">
    <source>
        <dbReference type="EMBL" id="GEU61310.1"/>
    </source>
</evidence>
<feature type="region of interest" description="Disordered" evidence="2">
    <location>
        <begin position="981"/>
        <end position="1000"/>
    </location>
</feature>
<evidence type="ECO:0000259" key="3">
    <source>
        <dbReference type="Pfam" id="PF14214"/>
    </source>
</evidence>
<protein>
    <submittedName>
        <fullName evidence="4">DNA helicase</fullName>
    </submittedName>
</protein>
<dbReference type="Gene3D" id="2.40.50.140">
    <property type="entry name" value="Nucleic acid-binding proteins"/>
    <property type="match status" value="1"/>
</dbReference>
<dbReference type="InterPro" id="IPR025476">
    <property type="entry name" value="Helitron_helicase-like"/>
</dbReference>
<organism evidence="4">
    <name type="scientific">Tanacetum cinerariifolium</name>
    <name type="common">Dalmatian daisy</name>
    <name type="synonym">Chrysanthemum cinerariifolium</name>
    <dbReference type="NCBI Taxonomy" id="118510"/>
    <lineage>
        <taxon>Eukaryota</taxon>
        <taxon>Viridiplantae</taxon>
        <taxon>Streptophyta</taxon>
        <taxon>Embryophyta</taxon>
        <taxon>Tracheophyta</taxon>
        <taxon>Spermatophyta</taxon>
        <taxon>Magnoliopsida</taxon>
        <taxon>eudicotyledons</taxon>
        <taxon>Gunneridae</taxon>
        <taxon>Pentapetalae</taxon>
        <taxon>asterids</taxon>
        <taxon>campanulids</taxon>
        <taxon>Asterales</taxon>
        <taxon>Asteraceae</taxon>
        <taxon>Asteroideae</taxon>
        <taxon>Anthemideae</taxon>
        <taxon>Anthemidinae</taxon>
        <taxon>Tanacetum</taxon>
    </lineage>
</organism>
<name>A0A6L2LJL2_TANCI</name>
<proteinExistence type="predicted"/>
<keyword evidence="4" id="KW-0378">Hydrolase</keyword>
<dbReference type="AlphaFoldDB" id="A0A6L2LJL2"/>
<evidence type="ECO:0000256" key="1">
    <source>
        <dbReference type="SAM" id="Coils"/>
    </source>
</evidence>
<reference evidence="4" key="1">
    <citation type="journal article" date="2019" name="Sci. Rep.">
        <title>Draft genome of Tanacetum cinerariifolium, the natural source of mosquito coil.</title>
        <authorList>
            <person name="Yamashiro T."/>
            <person name="Shiraishi A."/>
            <person name="Satake H."/>
            <person name="Nakayama K."/>
        </authorList>
    </citation>
    <scope>NUCLEOTIDE SEQUENCE</scope>
</reference>
<keyword evidence="4" id="KW-0347">Helicase</keyword>
<dbReference type="EMBL" id="BKCJ010004483">
    <property type="protein sequence ID" value="GEU61310.1"/>
    <property type="molecule type" value="Genomic_DNA"/>
</dbReference>
<gene>
    <name evidence="4" type="ORF">Tci_033288</name>
</gene>
<dbReference type="InterPro" id="IPR012340">
    <property type="entry name" value="NA-bd_OB-fold"/>
</dbReference>